<dbReference type="EMBL" id="JBHTAI010000039">
    <property type="protein sequence ID" value="MFC7153638.1"/>
    <property type="molecule type" value="Genomic_DNA"/>
</dbReference>
<dbReference type="RefSeq" id="WP_378051776.1">
    <property type="nucleotide sequence ID" value="NZ_JBHMDN010000036.1"/>
</dbReference>
<organism evidence="3 4">
    <name type="scientific">Cohnella cellulosilytica</name>
    <dbReference type="NCBI Taxonomy" id="986710"/>
    <lineage>
        <taxon>Bacteria</taxon>
        <taxon>Bacillati</taxon>
        <taxon>Bacillota</taxon>
        <taxon>Bacilli</taxon>
        <taxon>Bacillales</taxon>
        <taxon>Paenibacillaceae</taxon>
        <taxon>Cohnella</taxon>
    </lineage>
</organism>
<keyword evidence="4" id="KW-1185">Reference proteome</keyword>
<gene>
    <name evidence="3" type="ORF">ACFQMJ_34355</name>
</gene>
<sequence>MRRFLYALLTLTALAVAVPTLASAHPGEPHRHERSDKPSIDWSALPADIQALKTQLDQIRTEQKNLFRQMKSQNEQIREARKTLTTEKRNSLKKPAKQLIDKMRVSKEAIHDMRDRKRESWDSFREHSENKQWVDAKSDLEAIVKQKRQILQNQQNIVRLQKQLLTLISPSAQS</sequence>
<feature type="signal peptide" evidence="2">
    <location>
        <begin position="1"/>
        <end position="24"/>
    </location>
</feature>
<reference evidence="4" key="1">
    <citation type="journal article" date="2019" name="Int. J. Syst. Evol. Microbiol.">
        <title>The Global Catalogue of Microorganisms (GCM) 10K type strain sequencing project: providing services to taxonomists for standard genome sequencing and annotation.</title>
        <authorList>
            <consortium name="The Broad Institute Genomics Platform"/>
            <consortium name="The Broad Institute Genome Sequencing Center for Infectious Disease"/>
            <person name="Wu L."/>
            <person name="Ma J."/>
        </authorList>
    </citation>
    <scope>NUCLEOTIDE SEQUENCE [LARGE SCALE GENOMIC DNA]</scope>
    <source>
        <strain evidence="4">KCTC 12907</strain>
    </source>
</reference>
<dbReference type="Proteomes" id="UP001596378">
    <property type="component" value="Unassembled WGS sequence"/>
</dbReference>
<keyword evidence="2" id="KW-0732">Signal</keyword>
<evidence type="ECO:0000256" key="1">
    <source>
        <dbReference type="SAM" id="Coils"/>
    </source>
</evidence>
<accession>A0ABW2FKD7</accession>
<comment type="caution">
    <text evidence="3">The sequence shown here is derived from an EMBL/GenBank/DDBJ whole genome shotgun (WGS) entry which is preliminary data.</text>
</comment>
<feature type="coiled-coil region" evidence="1">
    <location>
        <begin position="49"/>
        <end position="90"/>
    </location>
</feature>
<protein>
    <recommendedName>
        <fullName evidence="5">LTXXQ motif family protein</fullName>
    </recommendedName>
</protein>
<evidence type="ECO:0000256" key="2">
    <source>
        <dbReference type="SAM" id="SignalP"/>
    </source>
</evidence>
<evidence type="ECO:0000313" key="4">
    <source>
        <dbReference type="Proteomes" id="UP001596378"/>
    </source>
</evidence>
<evidence type="ECO:0000313" key="3">
    <source>
        <dbReference type="EMBL" id="MFC7153638.1"/>
    </source>
</evidence>
<keyword evidence="1" id="KW-0175">Coiled coil</keyword>
<proteinExistence type="predicted"/>
<evidence type="ECO:0008006" key="5">
    <source>
        <dbReference type="Google" id="ProtNLM"/>
    </source>
</evidence>
<name>A0ABW2FKD7_9BACL</name>
<feature type="chain" id="PRO_5046635931" description="LTXXQ motif family protein" evidence="2">
    <location>
        <begin position="25"/>
        <end position="174"/>
    </location>
</feature>